<proteinExistence type="predicted"/>
<accession>A0A6V7NNK7</accession>
<dbReference type="EMBL" id="LR862140">
    <property type="protein sequence ID" value="CAD1820202.1"/>
    <property type="molecule type" value="Genomic_DNA"/>
</dbReference>
<protein>
    <submittedName>
        <fullName evidence="1">Uncharacterized protein</fullName>
    </submittedName>
</protein>
<name>A0A6V7NNK7_ANACO</name>
<dbReference type="AlphaFoldDB" id="A0A6V7NNK7"/>
<reference evidence="1" key="1">
    <citation type="submission" date="2020-07" db="EMBL/GenBank/DDBJ databases">
        <authorList>
            <person name="Lin J."/>
        </authorList>
    </citation>
    <scope>NUCLEOTIDE SEQUENCE</scope>
</reference>
<sequence>MLTFPWIRSVRLVLFGAIFPDCALFAEPSGCSRASHSEPLCSRFVWEFVMTAGLIVHGPLAFAEIATVGSGVEIDTSGNPDSYDYPAMIVWLCYLVFAAKASKLECFGAAGDSWHGSVSSGHLVGPDGVPVWFSGLSVSYGPVDILLQSGDRRDIHTGGYFDPTSVQWDLVGQLDSVDLGSRQHIDSLVMCFDLVDRGSALYALVSGFGLGTGFSRFLY</sequence>
<evidence type="ECO:0000313" key="1">
    <source>
        <dbReference type="EMBL" id="CAD1820202.1"/>
    </source>
</evidence>
<organism evidence="1">
    <name type="scientific">Ananas comosus var. bracteatus</name>
    <name type="common">red pineapple</name>
    <dbReference type="NCBI Taxonomy" id="296719"/>
    <lineage>
        <taxon>Eukaryota</taxon>
        <taxon>Viridiplantae</taxon>
        <taxon>Streptophyta</taxon>
        <taxon>Embryophyta</taxon>
        <taxon>Tracheophyta</taxon>
        <taxon>Spermatophyta</taxon>
        <taxon>Magnoliopsida</taxon>
        <taxon>Liliopsida</taxon>
        <taxon>Poales</taxon>
        <taxon>Bromeliaceae</taxon>
        <taxon>Bromelioideae</taxon>
        <taxon>Ananas</taxon>
    </lineage>
</organism>
<gene>
    <name evidence="1" type="ORF">CB5_LOCUS3413</name>
</gene>